<evidence type="ECO:0000313" key="3">
    <source>
        <dbReference type="Proteomes" id="UP000279336"/>
    </source>
</evidence>
<dbReference type="RefSeq" id="WP_121588194.1">
    <property type="nucleotide sequence ID" value="NZ_RCIW01000012.1"/>
</dbReference>
<protein>
    <submittedName>
        <fullName evidence="2">Uncharacterized protein</fullName>
    </submittedName>
</protein>
<sequence>MACTLTGHLAWVSDPVPGRTHDARASPNPASSTTATCSRAMIQPDTLSSGTSRTKDTPEQG</sequence>
<gene>
    <name evidence="2" type="ORF">D7U36_08595</name>
</gene>
<evidence type="ECO:0000313" key="2">
    <source>
        <dbReference type="EMBL" id="RLP08870.1"/>
    </source>
</evidence>
<reference evidence="2 3" key="1">
    <citation type="submission" date="2018-10" db="EMBL/GenBank/DDBJ databases">
        <title>Propionibacterium australiense Genome Sequencing and Assembly.</title>
        <authorList>
            <person name="Bernier A.-M."/>
            <person name="Bernard K."/>
        </authorList>
    </citation>
    <scope>NUCLEOTIDE SEQUENCE [LARGE SCALE GENOMIC DNA]</scope>
    <source>
        <strain evidence="2 3">NML98A078</strain>
    </source>
</reference>
<dbReference type="Proteomes" id="UP000279336">
    <property type="component" value="Unassembled WGS sequence"/>
</dbReference>
<accession>A0A8B3FRU3</accession>
<comment type="caution">
    <text evidence="2">The sequence shown here is derived from an EMBL/GenBank/DDBJ whole genome shotgun (WGS) entry which is preliminary data.</text>
</comment>
<dbReference type="EMBL" id="RCIW01000012">
    <property type="protein sequence ID" value="RLP08870.1"/>
    <property type="molecule type" value="Genomic_DNA"/>
</dbReference>
<proteinExistence type="predicted"/>
<dbReference type="AlphaFoldDB" id="A0A8B3FRU3"/>
<organism evidence="2 3">
    <name type="scientific">Propionibacterium australiense</name>
    <dbReference type="NCBI Taxonomy" id="119981"/>
    <lineage>
        <taxon>Bacteria</taxon>
        <taxon>Bacillati</taxon>
        <taxon>Actinomycetota</taxon>
        <taxon>Actinomycetes</taxon>
        <taxon>Propionibacteriales</taxon>
        <taxon>Propionibacteriaceae</taxon>
        <taxon>Propionibacterium</taxon>
    </lineage>
</organism>
<evidence type="ECO:0000256" key="1">
    <source>
        <dbReference type="SAM" id="MobiDB-lite"/>
    </source>
</evidence>
<name>A0A8B3FRU3_9ACTN</name>
<feature type="region of interest" description="Disordered" evidence="1">
    <location>
        <begin position="1"/>
        <end position="61"/>
    </location>
</feature>
<feature type="compositionally biased region" description="Polar residues" evidence="1">
    <location>
        <begin position="28"/>
        <end position="37"/>
    </location>
</feature>